<feature type="binding site" evidence="9">
    <location>
        <begin position="191"/>
        <end position="194"/>
    </location>
    <ligand>
        <name>substrate</name>
    </ligand>
</feature>
<reference evidence="10" key="1">
    <citation type="submission" date="2022-09" db="EMBL/GenBank/DDBJ databases">
        <title>Complete Genomes of Fervidibacillus albus and Fervidibacillus halotolerans isolated from tidal flat sediments.</title>
        <authorList>
            <person name="Kwon K.K."/>
            <person name="Yang S.-H."/>
            <person name="Park M.J."/>
            <person name="Oh H.-M."/>
        </authorList>
    </citation>
    <scope>NUCLEOTIDE SEQUENCE</scope>
    <source>
        <strain evidence="10">MEBiC13591</strain>
    </source>
</reference>
<dbReference type="EMBL" id="CP106878">
    <property type="protein sequence ID" value="WAA10083.1"/>
    <property type="molecule type" value="Genomic_DNA"/>
</dbReference>
<feature type="binding site" evidence="9">
    <location>
        <position position="122"/>
    </location>
    <ligand>
        <name>substrate</name>
    </ligand>
</feature>
<evidence type="ECO:0000313" key="11">
    <source>
        <dbReference type="Proteomes" id="UP001164718"/>
    </source>
</evidence>
<feature type="binding site" evidence="9">
    <location>
        <position position="118"/>
    </location>
    <ligand>
        <name>S-adenosyl-L-methionine</name>
        <dbReference type="ChEBI" id="CHEBI:59789"/>
    </ligand>
</feature>
<evidence type="ECO:0000256" key="5">
    <source>
        <dbReference type="ARBA" id="ARBA00022691"/>
    </source>
</evidence>
<comment type="function">
    <text evidence="2 9">Catalyzes the formation of N(7)-methylguanine at position 46 (m7G46) in tRNA.</text>
</comment>
<dbReference type="RefSeq" id="WP_275417868.1">
    <property type="nucleotide sequence ID" value="NZ_CP106878.1"/>
</dbReference>
<evidence type="ECO:0000313" key="10">
    <source>
        <dbReference type="EMBL" id="WAA10083.1"/>
    </source>
</evidence>
<name>A0A9E8RWH8_9BACI</name>
<comment type="catalytic activity">
    <reaction evidence="1 9">
        <text>guanosine(46) in tRNA + S-adenosyl-L-methionine = N(7)-methylguanosine(46) in tRNA + S-adenosyl-L-homocysteine</text>
        <dbReference type="Rhea" id="RHEA:42708"/>
        <dbReference type="Rhea" id="RHEA-COMP:10188"/>
        <dbReference type="Rhea" id="RHEA-COMP:10189"/>
        <dbReference type="ChEBI" id="CHEBI:57856"/>
        <dbReference type="ChEBI" id="CHEBI:59789"/>
        <dbReference type="ChEBI" id="CHEBI:74269"/>
        <dbReference type="ChEBI" id="CHEBI:74480"/>
        <dbReference type="EC" id="2.1.1.33"/>
    </reaction>
</comment>
<evidence type="ECO:0000256" key="6">
    <source>
        <dbReference type="ARBA" id="ARBA00022694"/>
    </source>
</evidence>
<evidence type="ECO:0000256" key="1">
    <source>
        <dbReference type="ARBA" id="ARBA00000142"/>
    </source>
</evidence>
<sequence>MRLRNKPWAKERLQNYPQYVIGNPEDWKGKWHELFQNEHPIHIEIGTGKGKFITEMAKKYPNVNFIGIEAYTSVIVSALDRLIEAELPNVKLLNINALQLESIFTDGEISRIYLNFSDPWPKNRHEKRRLTHHNFLQKYQHILKKDGQIHFKTDNEKLFEYSLVSFSTFGMILHDVILDLHHSDYDGNVMTEYEEKFSAKGNRIFRCEVSFMKKDERK</sequence>
<evidence type="ECO:0000256" key="7">
    <source>
        <dbReference type="ARBA" id="ARBA00060552"/>
    </source>
</evidence>
<feature type="region of interest" description="Interaction with RNA" evidence="9">
    <location>
        <begin position="124"/>
        <end position="129"/>
    </location>
</feature>
<dbReference type="AlphaFoldDB" id="A0A9E8RWH8"/>
<evidence type="ECO:0000256" key="3">
    <source>
        <dbReference type="ARBA" id="ARBA00022603"/>
    </source>
</evidence>
<dbReference type="CDD" id="cd02440">
    <property type="entry name" value="AdoMet_MTases"/>
    <property type="match status" value="1"/>
</dbReference>
<evidence type="ECO:0000256" key="9">
    <source>
        <dbReference type="HAMAP-Rule" id="MF_01057"/>
    </source>
</evidence>
<keyword evidence="5 9" id="KW-0949">S-adenosyl-L-methionine</keyword>
<feature type="binding site" evidence="9">
    <location>
        <position position="154"/>
    </location>
    <ligand>
        <name>substrate</name>
    </ligand>
</feature>
<evidence type="ECO:0000256" key="4">
    <source>
        <dbReference type="ARBA" id="ARBA00022679"/>
    </source>
</evidence>
<accession>A0A9E8RWH8</accession>
<dbReference type="InterPro" id="IPR003358">
    <property type="entry name" value="tRNA_(Gua-N-7)_MeTrfase_Trmb"/>
</dbReference>
<comment type="similarity">
    <text evidence="8 9">Belongs to the class I-like SAM-binding methyltransferase superfamily. TrmB family.</text>
</comment>
<dbReference type="PANTHER" id="PTHR23417:SF14">
    <property type="entry name" value="PENTACOTRIPEPTIDE-REPEAT REGION OF PRORP DOMAIN-CONTAINING PROTEIN"/>
    <property type="match status" value="1"/>
</dbReference>
<keyword evidence="6 9" id="KW-0819">tRNA processing</keyword>
<feature type="binding site" evidence="9">
    <location>
        <position position="44"/>
    </location>
    <ligand>
        <name>S-adenosyl-L-methionine</name>
        <dbReference type="ChEBI" id="CHEBI:59789"/>
    </ligand>
</feature>
<dbReference type="Gene3D" id="3.40.50.150">
    <property type="entry name" value="Vaccinia Virus protein VP39"/>
    <property type="match status" value="1"/>
</dbReference>
<keyword evidence="3 9" id="KW-0489">Methyltransferase</keyword>
<organism evidence="10 11">
    <name type="scientific">Fervidibacillus albus</name>
    <dbReference type="NCBI Taxonomy" id="2980026"/>
    <lineage>
        <taxon>Bacteria</taxon>
        <taxon>Bacillati</taxon>
        <taxon>Bacillota</taxon>
        <taxon>Bacilli</taxon>
        <taxon>Bacillales</taxon>
        <taxon>Bacillaceae</taxon>
        <taxon>Fervidibacillus</taxon>
    </lineage>
</organism>
<feature type="binding site" evidence="9">
    <location>
        <position position="69"/>
    </location>
    <ligand>
        <name>S-adenosyl-L-methionine</name>
        <dbReference type="ChEBI" id="CHEBI:59789"/>
    </ligand>
</feature>
<keyword evidence="11" id="KW-1185">Reference proteome</keyword>
<dbReference type="FunFam" id="3.40.50.150:FF:000035">
    <property type="entry name" value="tRNA (guanine-N(7)-)-methyltransferase"/>
    <property type="match status" value="1"/>
</dbReference>
<comment type="pathway">
    <text evidence="7 9">tRNA modification; N(7)-methylguanine-tRNA biosynthesis.</text>
</comment>
<feature type="binding site" evidence="9">
    <location>
        <position position="96"/>
    </location>
    <ligand>
        <name>S-adenosyl-L-methionine</name>
        <dbReference type="ChEBI" id="CHEBI:59789"/>
    </ligand>
</feature>
<dbReference type="NCBIfam" id="TIGR00091">
    <property type="entry name" value="tRNA (guanosine(46)-N7)-methyltransferase TrmB"/>
    <property type="match status" value="1"/>
</dbReference>
<keyword evidence="4 9" id="KW-0808">Transferase</keyword>
<dbReference type="Proteomes" id="UP001164718">
    <property type="component" value="Chromosome"/>
</dbReference>
<dbReference type="GO" id="GO:0008176">
    <property type="term" value="F:tRNA (guanine(46)-N7)-methyltransferase activity"/>
    <property type="evidence" value="ECO:0007669"/>
    <property type="project" value="UniProtKB-UniRule"/>
</dbReference>
<dbReference type="SUPFAM" id="SSF53335">
    <property type="entry name" value="S-adenosyl-L-methionine-dependent methyltransferases"/>
    <property type="match status" value="1"/>
</dbReference>
<dbReference type="KEGG" id="faf:OE104_01695"/>
<dbReference type="HAMAP" id="MF_01057">
    <property type="entry name" value="tRNA_methyltr_TrmB"/>
    <property type="match status" value="1"/>
</dbReference>
<dbReference type="EC" id="2.1.1.33" evidence="9"/>
<dbReference type="GO" id="GO:0043527">
    <property type="term" value="C:tRNA methyltransferase complex"/>
    <property type="evidence" value="ECO:0007669"/>
    <property type="project" value="TreeGrafter"/>
</dbReference>
<proteinExistence type="inferred from homology"/>
<dbReference type="Pfam" id="PF02390">
    <property type="entry name" value="Methyltransf_4"/>
    <property type="match status" value="1"/>
</dbReference>
<dbReference type="PANTHER" id="PTHR23417">
    <property type="entry name" value="3-DEOXY-D-MANNO-OCTULOSONIC-ACID TRANSFERASE/TRNA GUANINE-N 7 - -METHYLTRANSFERASE"/>
    <property type="match status" value="1"/>
</dbReference>
<dbReference type="NCBIfam" id="NF001080">
    <property type="entry name" value="PRK00121.2-2"/>
    <property type="match status" value="1"/>
</dbReference>
<dbReference type="PROSITE" id="PS51625">
    <property type="entry name" value="SAM_MT_TRMB"/>
    <property type="match status" value="1"/>
</dbReference>
<gene>
    <name evidence="9 10" type="primary">trmB</name>
    <name evidence="10" type="ORF">OE104_01695</name>
</gene>
<evidence type="ECO:0000256" key="2">
    <source>
        <dbReference type="ARBA" id="ARBA00003015"/>
    </source>
</evidence>
<protein>
    <recommendedName>
        <fullName evidence="9">tRNA (guanine-N(7)-)-methyltransferase</fullName>
        <ecNumber evidence="9">2.1.1.33</ecNumber>
    </recommendedName>
    <alternativeName>
        <fullName evidence="9">tRNA (guanine(46)-N(7))-methyltransferase</fullName>
    </alternativeName>
    <alternativeName>
        <fullName evidence="9">tRNA(m7G46)-methyltransferase</fullName>
    </alternativeName>
</protein>
<dbReference type="InterPro" id="IPR029063">
    <property type="entry name" value="SAM-dependent_MTases_sf"/>
</dbReference>
<dbReference type="InterPro" id="IPR055361">
    <property type="entry name" value="tRNA_methyltr_TrmB_bact"/>
</dbReference>
<evidence type="ECO:0000256" key="8">
    <source>
        <dbReference type="ARBA" id="ARBA00060767"/>
    </source>
</evidence>